<accession>W5W334</accession>
<evidence type="ECO:0000313" key="2">
    <source>
        <dbReference type="Proteomes" id="UP000019225"/>
    </source>
</evidence>
<dbReference type="HOGENOM" id="CLU_887909_0_0_11"/>
<dbReference type="EMBL" id="CP007155">
    <property type="protein sequence ID" value="AHH95262.1"/>
    <property type="molecule type" value="Genomic_DNA"/>
</dbReference>
<dbReference type="AlphaFoldDB" id="W5W334"/>
<dbReference type="OrthoDB" id="3666712at2"/>
<proteinExistence type="predicted"/>
<protein>
    <submittedName>
        <fullName evidence="1">Uncharacterized protein</fullName>
    </submittedName>
</protein>
<gene>
    <name evidence="1" type="ORF">KALB_1892</name>
</gene>
<name>W5W334_9PSEU</name>
<dbReference type="eggNOG" id="ENOG502ZWFI">
    <property type="taxonomic scope" value="Bacteria"/>
</dbReference>
<sequence length="330" mass="35960">MTATIGPANFPTPLLALRSADQSEVKRVRGFASMQAEAAEAMRERLSARWHTAGTSERTELLRAVHADLIQWRYELALRAPGRIGRGIPLDAERFRATIAGHGLNYDRIGYIGRLRAGATWDAATRTFRGGRDTPAHRTMLAYGDAAIDRFRRLGVRGDVLDNPVALPDGACVRGNRLVRGEAAQRLARDLLTRIAQRGADTSQIETGGEPVYLVSAENEARAVMFSAAISLLAGAARDDVAAWQNARYLLYQAPVTKKGSDAVTRTFLVAVGAVLLGTPPTLEHDTDLRCLVLGQDRAVAMPSDPVVHARMTWATPKRSEETHVRPSVH</sequence>
<organism evidence="1 2">
    <name type="scientific">Kutzneria albida DSM 43870</name>
    <dbReference type="NCBI Taxonomy" id="1449976"/>
    <lineage>
        <taxon>Bacteria</taxon>
        <taxon>Bacillati</taxon>
        <taxon>Actinomycetota</taxon>
        <taxon>Actinomycetes</taxon>
        <taxon>Pseudonocardiales</taxon>
        <taxon>Pseudonocardiaceae</taxon>
        <taxon>Kutzneria</taxon>
    </lineage>
</organism>
<dbReference type="Proteomes" id="UP000019225">
    <property type="component" value="Chromosome"/>
</dbReference>
<dbReference type="KEGG" id="kal:KALB_1892"/>
<keyword evidence="2" id="KW-1185">Reference proteome</keyword>
<reference evidence="1 2" key="1">
    <citation type="journal article" date="2014" name="BMC Genomics">
        <title>Complete genome sequence of producer of the glycopeptide antibiotic Aculeximycin Kutzneria albida DSM 43870T, a representative of minor genus of Pseudonocardiaceae.</title>
        <authorList>
            <person name="Rebets Y."/>
            <person name="Tokovenko B."/>
            <person name="Lushchyk I."/>
            <person name="Ruckert C."/>
            <person name="Zaburannyi N."/>
            <person name="Bechthold A."/>
            <person name="Kalinowski J."/>
            <person name="Luzhetskyy A."/>
        </authorList>
    </citation>
    <scope>NUCLEOTIDE SEQUENCE [LARGE SCALE GENOMIC DNA]</scope>
    <source>
        <strain evidence="1">DSM 43870</strain>
    </source>
</reference>
<dbReference type="STRING" id="1449976.KALB_1892"/>
<evidence type="ECO:0000313" key="1">
    <source>
        <dbReference type="EMBL" id="AHH95262.1"/>
    </source>
</evidence>
<dbReference type="RefSeq" id="WP_025355450.1">
    <property type="nucleotide sequence ID" value="NZ_CP007155.1"/>
</dbReference>